<evidence type="ECO:0000313" key="2">
    <source>
        <dbReference type="Proteomes" id="UP000321555"/>
    </source>
</evidence>
<dbReference type="Gene3D" id="3.50.30.50">
    <property type="entry name" value="Putative cyclase"/>
    <property type="match status" value="1"/>
</dbReference>
<dbReference type="InterPro" id="IPR007325">
    <property type="entry name" value="KFase/CYL"/>
</dbReference>
<dbReference type="PANTHER" id="PTHR31118:SF12">
    <property type="entry name" value="CYCLASE-LIKE PROTEIN 2"/>
    <property type="match status" value="1"/>
</dbReference>
<reference evidence="2" key="1">
    <citation type="submission" date="2019-08" db="EMBL/GenBank/DDBJ databases">
        <authorList>
            <person name="Zheng X."/>
        </authorList>
    </citation>
    <scope>NUCLEOTIDE SEQUENCE [LARGE SCALE GENOMIC DNA]</scope>
    <source>
        <strain evidence="2">FJAT-25496</strain>
    </source>
</reference>
<dbReference type="RefSeq" id="WP_057775827.1">
    <property type="nucleotide sequence ID" value="NZ_CP042593.1"/>
</dbReference>
<dbReference type="PANTHER" id="PTHR31118">
    <property type="entry name" value="CYCLASE-LIKE PROTEIN 2"/>
    <property type="match status" value="1"/>
</dbReference>
<protein>
    <submittedName>
        <fullName evidence="1">Cyclase family protein</fullName>
    </submittedName>
</protein>
<dbReference type="STRING" id="1742359.GCA_001439625_04584"/>
<dbReference type="GO" id="GO:0004061">
    <property type="term" value="F:arylformamidase activity"/>
    <property type="evidence" value="ECO:0007669"/>
    <property type="project" value="InterPro"/>
</dbReference>
<keyword evidence="2" id="KW-1185">Reference proteome</keyword>
<sequence length="230" mass="25641">MTKIIDLTQEIFQGMPVYPGHVKTVIWDHHSHEETAKVFNHEFSYATRGLMFSDHGPTHVDAINHIDPDPNSEAINELPLEKFYTSAVALDVSYIPSSGFIRIQDLEDACSKANLCIQSGDTVLLYTGHYTRNYGTSRWLEGYAGLDFEATEWLAKKGVVNIGIDAPSIDNPMDRTYPSHNACREYKVLNTENLADLTPVVGKRFQYIGLPLKIRGGTGSPIRAVAVVEE</sequence>
<organism evidence="1 2">
    <name type="scientific">Cytobacillus dafuensis</name>
    <name type="common">Bacillus dafuensis</name>
    <dbReference type="NCBI Taxonomy" id="1742359"/>
    <lineage>
        <taxon>Bacteria</taxon>
        <taxon>Bacillati</taxon>
        <taxon>Bacillota</taxon>
        <taxon>Bacilli</taxon>
        <taxon>Bacillales</taxon>
        <taxon>Bacillaceae</taxon>
        <taxon>Cytobacillus</taxon>
    </lineage>
</organism>
<dbReference type="EMBL" id="CP042593">
    <property type="protein sequence ID" value="QED46545.1"/>
    <property type="molecule type" value="Genomic_DNA"/>
</dbReference>
<dbReference type="Proteomes" id="UP000321555">
    <property type="component" value="Chromosome"/>
</dbReference>
<dbReference type="InterPro" id="IPR037175">
    <property type="entry name" value="KFase_sf"/>
</dbReference>
<dbReference type="Pfam" id="PF04199">
    <property type="entry name" value="Cyclase"/>
    <property type="match status" value="1"/>
</dbReference>
<accession>A0A5B8Z0U6</accession>
<dbReference type="KEGG" id="bda:FSZ17_04240"/>
<dbReference type="SUPFAM" id="SSF102198">
    <property type="entry name" value="Putative cyclase"/>
    <property type="match status" value="1"/>
</dbReference>
<dbReference type="GO" id="GO:0019441">
    <property type="term" value="P:L-tryptophan catabolic process to kynurenine"/>
    <property type="evidence" value="ECO:0007669"/>
    <property type="project" value="InterPro"/>
</dbReference>
<evidence type="ECO:0000313" key="1">
    <source>
        <dbReference type="EMBL" id="QED46545.1"/>
    </source>
</evidence>
<name>A0A5B8Z0U6_CYTDA</name>
<dbReference type="AlphaFoldDB" id="A0A5B8Z0U6"/>
<dbReference type="OrthoDB" id="9796085at2"/>
<proteinExistence type="predicted"/>
<gene>
    <name evidence="1" type="ORF">FSZ17_04240</name>
</gene>